<protein>
    <submittedName>
        <fullName evidence="2">Uncharacterized protein</fullName>
    </submittedName>
</protein>
<reference evidence="2" key="1">
    <citation type="submission" date="2021-03" db="EMBL/GenBank/DDBJ databases">
        <authorList>
            <person name="Li Z."/>
            <person name="Yang C."/>
        </authorList>
    </citation>
    <scope>NUCLEOTIDE SEQUENCE</scope>
    <source>
        <strain evidence="2">Dzin_1.0</strain>
        <tissue evidence="2">Leaf</tissue>
    </source>
</reference>
<proteinExistence type="predicted"/>
<evidence type="ECO:0000313" key="2">
    <source>
        <dbReference type="EMBL" id="KAJ0989175.1"/>
    </source>
</evidence>
<accession>A0A9D5HTP1</accession>
<gene>
    <name evidence="2" type="ORF">J5N97_007531</name>
</gene>
<evidence type="ECO:0000256" key="1">
    <source>
        <dbReference type="SAM" id="MobiDB-lite"/>
    </source>
</evidence>
<evidence type="ECO:0000313" key="3">
    <source>
        <dbReference type="Proteomes" id="UP001085076"/>
    </source>
</evidence>
<keyword evidence="3" id="KW-1185">Reference proteome</keyword>
<reference evidence="2" key="2">
    <citation type="journal article" date="2022" name="Hortic Res">
        <title>The genome of Dioscorea zingiberensis sheds light on the biosynthesis, origin and evolution of the medicinally important diosgenin saponins.</title>
        <authorList>
            <person name="Li Y."/>
            <person name="Tan C."/>
            <person name="Li Z."/>
            <person name="Guo J."/>
            <person name="Li S."/>
            <person name="Chen X."/>
            <person name="Wang C."/>
            <person name="Dai X."/>
            <person name="Yang H."/>
            <person name="Song W."/>
            <person name="Hou L."/>
            <person name="Xu J."/>
            <person name="Tong Z."/>
            <person name="Xu A."/>
            <person name="Yuan X."/>
            <person name="Wang W."/>
            <person name="Yang Q."/>
            <person name="Chen L."/>
            <person name="Sun Z."/>
            <person name="Wang K."/>
            <person name="Pan B."/>
            <person name="Chen J."/>
            <person name="Bao Y."/>
            <person name="Liu F."/>
            <person name="Qi X."/>
            <person name="Gang D.R."/>
            <person name="Wen J."/>
            <person name="Li J."/>
        </authorList>
    </citation>
    <scope>NUCLEOTIDE SEQUENCE</scope>
    <source>
        <strain evidence="2">Dzin_1.0</strain>
    </source>
</reference>
<dbReference type="EMBL" id="JAGGNH010000001">
    <property type="protein sequence ID" value="KAJ0989175.1"/>
    <property type="molecule type" value="Genomic_DNA"/>
</dbReference>
<feature type="region of interest" description="Disordered" evidence="1">
    <location>
        <begin position="34"/>
        <end position="53"/>
    </location>
</feature>
<name>A0A9D5HTP1_9LILI</name>
<organism evidence="2 3">
    <name type="scientific">Dioscorea zingiberensis</name>
    <dbReference type="NCBI Taxonomy" id="325984"/>
    <lineage>
        <taxon>Eukaryota</taxon>
        <taxon>Viridiplantae</taxon>
        <taxon>Streptophyta</taxon>
        <taxon>Embryophyta</taxon>
        <taxon>Tracheophyta</taxon>
        <taxon>Spermatophyta</taxon>
        <taxon>Magnoliopsida</taxon>
        <taxon>Liliopsida</taxon>
        <taxon>Dioscoreales</taxon>
        <taxon>Dioscoreaceae</taxon>
        <taxon>Dioscorea</taxon>
    </lineage>
</organism>
<dbReference type="AlphaFoldDB" id="A0A9D5HTP1"/>
<dbReference type="Proteomes" id="UP001085076">
    <property type="component" value="Miscellaneous, Linkage group lg01"/>
</dbReference>
<sequence>MWLITSRPAPQEIGSPEKSSLGITQQTGALNPHVTPPEILSERQSNKGTTEVAEQNENSWDILLIILWDETAHWCFGVWTITLLKMRLLQCSYTFCPMNTQLQLKLSPPWFLIHHKPSLLIYSEALHGHVEDTVNALTLFEDESLG</sequence>
<comment type="caution">
    <text evidence="2">The sequence shown here is derived from an EMBL/GenBank/DDBJ whole genome shotgun (WGS) entry which is preliminary data.</text>
</comment>